<proteinExistence type="predicted"/>
<dbReference type="EMBL" id="JAERRK010000003">
    <property type="protein sequence ID" value="MBL1082147.1"/>
    <property type="molecule type" value="Genomic_DNA"/>
</dbReference>
<gene>
    <name evidence="1" type="ORF">JK359_09155</name>
</gene>
<dbReference type="AlphaFoldDB" id="A0A937EFP4"/>
<name>A0A937EFP4_9ACTN</name>
<organism evidence="1 2">
    <name type="scientific">Streptomyces actinomycinicus</name>
    <dbReference type="NCBI Taxonomy" id="1695166"/>
    <lineage>
        <taxon>Bacteria</taxon>
        <taxon>Bacillati</taxon>
        <taxon>Actinomycetota</taxon>
        <taxon>Actinomycetes</taxon>
        <taxon>Kitasatosporales</taxon>
        <taxon>Streptomycetaceae</taxon>
        <taxon>Streptomyces</taxon>
    </lineage>
</organism>
<dbReference type="Proteomes" id="UP000661858">
    <property type="component" value="Unassembled WGS sequence"/>
</dbReference>
<accession>A0A937EFP4</accession>
<reference evidence="1" key="1">
    <citation type="submission" date="2021-01" db="EMBL/GenBank/DDBJ databases">
        <title>WGS of actinomycetes isolated from Thailand.</title>
        <authorList>
            <person name="Thawai C."/>
        </authorList>
    </citation>
    <scope>NUCLEOTIDE SEQUENCE</scope>
    <source>
        <strain evidence="1">RCU-197</strain>
    </source>
</reference>
<evidence type="ECO:0000313" key="1">
    <source>
        <dbReference type="EMBL" id="MBL1082147.1"/>
    </source>
</evidence>
<sequence length="50" mass="4881">MRSKLAGLIGIVALAIAFGTGVAVHNLGADGPGKGVHTLATNEGPGFSHV</sequence>
<protein>
    <submittedName>
        <fullName evidence="1">Uncharacterized protein</fullName>
    </submittedName>
</protein>
<comment type="caution">
    <text evidence="1">The sequence shown here is derived from an EMBL/GenBank/DDBJ whole genome shotgun (WGS) entry which is preliminary data.</text>
</comment>
<keyword evidence="2" id="KW-1185">Reference proteome</keyword>
<dbReference type="RefSeq" id="WP_201833770.1">
    <property type="nucleotide sequence ID" value="NZ_JAERRK010000003.1"/>
</dbReference>
<evidence type="ECO:0000313" key="2">
    <source>
        <dbReference type="Proteomes" id="UP000661858"/>
    </source>
</evidence>